<dbReference type="OrthoDB" id="6249499at2759"/>
<proteinExistence type="predicted"/>
<evidence type="ECO:0000313" key="3">
    <source>
        <dbReference type="Proteomes" id="UP000699462"/>
    </source>
</evidence>
<feature type="region of interest" description="Disordered" evidence="1">
    <location>
        <begin position="534"/>
        <end position="557"/>
    </location>
</feature>
<evidence type="ECO:0000313" key="2">
    <source>
        <dbReference type="EMBL" id="KAF8563675.1"/>
    </source>
</evidence>
<name>A0A8T0D752_9TREM</name>
<feature type="region of interest" description="Disordered" evidence="1">
    <location>
        <begin position="358"/>
        <end position="385"/>
    </location>
</feature>
<dbReference type="AlphaFoldDB" id="A0A8T0D752"/>
<keyword evidence="3" id="KW-1185">Reference proteome</keyword>
<comment type="caution">
    <text evidence="2">The sequence shown here is derived from an EMBL/GenBank/DDBJ whole genome shotgun (WGS) entry which is preliminary data.</text>
</comment>
<accession>A0A8T0D752</accession>
<gene>
    <name evidence="2" type="ORF">P879_09877</name>
</gene>
<sequence>MVHLHWLAMSSVADLFTLVRRLYDNTLKNTGASLENFKPDLFSVFEGLSADDTRMLSEFIETNIKLPVTAISARYDPPVDTDLLIREYIVNSLSFACLRLQLQTMFILESRMLSHKDVSETTPDDDLSDWLSELIGRLGVCFPDRTSWKSFLNCQIAEKYGPVFEKTIYNVYLNLGIEPPECLPKDDSEATDTTPYASDILDEVDGVAANTVRSPTPLQSPRSARALVRQSLPRALFTDPAIVAAAGRMSKTSAASDAYAGTRLTSTPTFRPARSPSDISHVSSSVVGIPASAPHLVLIASQRSRRKGRTPTKRLVTFDRSSRRTKLVHTPPTEKSVVRYSKRFSSNVRTPLNRPVVRNSKASVRCKRSTERVGRSQLKSAKEGDTLKRNRHHRYVHETPNPERSYPRWERAKLAAAEKTKNKTIIVEESPIKPMEELGSPLRRLRRANSMLTSLLYMEAKESGLNATSPSASVSQTATSFITDPVAPDTFTQDSDVRLTTGCLSVAMSRAERWRRRKLEEELSLSQFTVPPLSQTSVDSPLGKLSTPDRPKPNASSGLLCIPAGLRRHNSNLFANMVSPEQPGLKSPIRSPAGRTGTPLKSKIQLYKFTFLRFETLI</sequence>
<reference evidence="2 3" key="1">
    <citation type="submission" date="2019-07" db="EMBL/GenBank/DDBJ databases">
        <title>Annotation for the trematode Paragonimus westermani.</title>
        <authorList>
            <person name="Choi Y.-J."/>
        </authorList>
    </citation>
    <scope>NUCLEOTIDE SEQUENCE [LARGE SCALE GENOMIC DNA]</scope>
    <source>
        <strain evidence="2">180907_Pwestermani</strain>
    </source>
</reference>
<dbReference type="EMBL" id="JTDF01011094">
    <property type="protein sequence ID" value="KAF8563675.1"/>
    <property type="molecule type" value="Genomic_DNA"/>
</dbReference>
<protein>
    <submittedName>
        <fullName evidence="2">Uncharacterized protein</fullName>
    </submittedName>
</protein>
<dbReference type="Proteomes" id="UP000699462">
    <property type="component" value="Unassembled WGS sequence"/>
</dbReference>
<organism evidence="2 3">
    <name type="scientific">Paragonimus westermani</name>
    <dbReference type="NCBI Taxonomy" id="34504"/>
    <lineage>
        <taxon>Eukaryota</taxon>
        <taxon>Metazoa</taxon>
        <taxon>Spiralia</taxon>
        <taxon>Lophotrochozoa</taxon>
        <taxon>Platyhelminthes</taxon>
        <taxon>Trematoda</taxon>
        <taxon>Digenea</taxon>
        <taxon>Plagiorchiida</taxon>
        <taxon>Troglotremata</taxon>
        <taxon>Troglotrematidae</taxon>
        <taxon>Paragonimus</taxon>
    </lineage>
</organism>
<feature type="compositionally biased region" description="Basic and acidic residues" evidence="1">
    <location>
        <begin position="368"/>
        <end position="385"/>
    </location>
</feature>
<evidence type="ECO:0000256" key="1">
    <source>
        <dbReference type="SAM" id="MobiDB-lite"/>
    </source>
</evidence>